<name>A0A370U9E1_9GAMM</name>
<comment type="caution">
    <text evidence="2">The sequence shown here is derived from an EMBL/GenBank/DDBJ whole genome shotgun (WGS) entry which is preliminary data.</text>
</comment>
<dbReference type="Proteomes" id="UP000254326">
    <property type="component" value="Unassembled WGS sequence"/>
</dbReference>
<keyword evidence="3" id="KW-1185">Reference proteome</keyword>
<dbReference type="RefSeq" id="WP_115467662.1">
    <property type="nucleotide sequence ID" value="NZ_QKRA01000003.1"/>
</dbReference>
<dbReference type="EMBL" id="QKRA01000003">
    <property type="protein sequence ID" value="RDL44399.1"/>
    <property type="molecule type" value="Genomic_DNA"/>
</dbReference>
<dbReference type="InterPro" id="IPR010835">
    <property type="entry name" value="DUF1439"/>
</dbReference>
<protein>
    <submittedName>
        <fullName evidence="2">DUF1439 domain-containing protein</fullName>
    </submittedName>
</protein>
<evidence type="ECO:0000256" key="1">
    <source>
        <dbReference type="SAM" id="SignalP"/>
    </source>
</evidence>
<gene>
    <name evidence="2" type="ORF">DN730_08330</name>
</gene>
<evidence type="ECO:0000313" key="2">
    <source>
        <dbReference type="EMBL" id="RDL44399.1"/>
    </source>
</evidence>
<feature type="signal peptide" evidence="1">
    <location>
        <begin position="1"/>
        <end position="19"/>
    </location>
</feature>
<keyword evidence="1" id="KW-0732">Signal</keyword>
<dbReference type="OrthoDB" id="6398264at2"/>
<dbReference type="Gene3D" id="3.15.10.40">
    <property type="entry name" value="Uncharacterised protein PF07273, DUF1439"/>
    <property type="match status" value="1"/>
</dbReference>
<accession>A0A370U9E1</accession>
<dbReference type="AlphaFoldDB" id="A0A370U9E1"/>
<reference evidence="2 3" key="1">
    <citation type="submission" date="2018-06" db="EMBL/GenBank/DDBJ databases">
        <title>Marinomonas sp. YLB-05 draft genome sequence.</title>
        <authorList>
            <person name="Yu L."/>
            <person name="Tang X."/>
        </authorList>
    </citation>
    <scope>NUCLEOTIDE SEQUENCE [LARGE SCALE GENOMIC DNA]</scope>
    <source>
        <strain evidence="2 3">YLB-05</strain>
    </source>
</reference>
<dbReference type="PROSITE" id="PS51257">
    <property type="entry name" value="PROKAR_LIPOPROTEIN"/>
    <property type="match status" value="1"/>
</dbReference>
<feature type="chain" id="PRO_5016713727" evidence="1">
    <location>
        <begin position="20"/>
        <end position="184"/>
    </location>
</feature>
<evidence type="ECO:0000313" key="3">
    <source>
        <dbReference type="Proteomes" id="UP000254326"/>
    </source>
</evidence>
<sequence>MKAFLVMCFALIMSGCASLSQLSTYTVSNSELEQVLKSQLDSLRSESTVVGLPLSLAVKDMTVNIGPENRDVVQLGTRAIADITVLGFSYSATLNLRLEGTPFYDSQQKAIFIRSLALRESSVEAGGYKGDLAPISDEVMSLVNTYLSSNPVYKMDTTNDAVRLLTSIPLDLTVAQGKLVLQPK</sequence>
<dbReference type="Pfam" id="PF07273">
    <property type="entry name" value="DUF1439"/>
    <property type="match status" value="1"/>
</dbReference>
<proteinExistence type="predicted"/>
<organism evidence="2 3">
    <name type="scientific">Marinomonas piezotolerans</name>
    <dbReference type="NCBI Taxonomy" id="2213058"/>
    <lineage>
        <taxon>Bacteria</taxon>
        <taxon>Pseudomonadati</taxon>
        <taxon>Pseudomonadota</taxon>
        <taxon>Gammaproteobacteria</taxon>
        <taxon>Oceanospirillales</taxon>
        <taxon>Oceanospirillaceae</taxon>
        <taxon>Marinomonas</taxon>
    </lineage>
</organism>